<comment type="caution">
    <text evidence="1">The sequence shown here is derived from an EMBL/GenBank/DDBJ whole genome shotgun (WGS) entry which is preliminary data.</text>
</comment>
<accession>A0A1F6NGE7</accession>
<proteinExistence type="predicted"/>
<name>A0A1F6NGE7_9BACT</name>
<dbReference type="EMBL" id="MFQS01000021">
    <property type="protein sequence ID" value="OGH83086.1"/>
    <property type="molecule type" value="Genomic_DNA"/>
</dbReference>
<gene>
    <name evidence="1" type="ORF">A2373_02450</name>
</gene>
<protein>
    <submittedName>
        <fullName evidence="1">Uncharacterized protein</fullName>
    </submittedName>
</protein>
<organism evidence="1 2">
    <name type="scientific">Candidatus Magasanikbacteria bacterium RIFOXYB1_FULL_40_15</name>
    <dbReference type="NCBI Taxonomy" id="1798697"/>
    <lineage>
        <taxon>Bacteria</taxon>
        <taxon>Candidatus Magasanikiibacteriota</taxon>
    </lineage>
</organism>
<evidence type="ECO:0000313" key="2">
    <source>
        <dbReference type="Proteomes" id="UP000176300"/>
    </source>
</evidence>
<dbReference type="AlphaFoldDB" id="A0A1F6NGE7"/>
<reference evidence="1 2" key="1">
    <citation type="journal article" date="2016" name="Nat. Commun.">
        <title>Thousands of microbial genomes shed light on interconnected biogeochemical processes in an aquifer system.</title>
        <authorList>
            <person name="Anantharaman K."/>
            <person name="Brown C.T."/>
            <person name="Hug L.A."/>
            <person name="Sharon I."/>
            <person name="Castelle C.J."/>
            <person name="Probst A.J."/>
            <person name="Thomas B.C."/>
            <person name="Singh A."/>
            <person name="Wilkins M.J."/>
            <person name="Karaoz U."/>
            <person name="Brodie E.L."/>
            <person name="Williams K.H."/>
            <person name="Hubbard S.S."/>
            <person name="Banfield J.F."/>
        </authorList>
    </citation>
    <scope>NUCLEOTIDE SEQUENCE [LARGE SCALE GENOMIC DNA]</scope>
</reference>
<evidence type="ECO:0000313" key="1">
    <source>
        <dbReference type="EMBL" id="OGH83086.1"/>
    </source>
</evidence>
<dbReference type="STRING" id="1798697.A2373_02450"/>
<dbReference type="Proteomes" id="UP000176300">
    <property type="component" value="Unassembled WGS sequence"/>
</dbReference>
<sequence>MKSVSSFTLLKTNFMSERRPSPENLGAKIIQFPVSEKAPAALDSEKKKEVLREIFEIDKLVAGKEEELNWLNGAIKSTAVEKRNKTKVSAIEGNKKERFWRKNKNKEIEEDIPPAENPNDPAYFKEALEQTMEEIDALLEDRNKLIIQLPPEDQKELETGLRDLRDVRKEKGYYLEDEKKLGKDNKKENVYPNWKHYENEEVILRFKGIFDKWGSHPEGVIIQKGDELLLNGKELLYKGAFDDWIPCPEGVIIQKGDELLLNGKELLYKGKSDRWGLHPEGVIIQKGDELLLNGKELLYKGAFDGWGSHPEGVIIRKGDEFLLNGKELLYKGKFDDWGSNRSEGVIIQKGAELLLNGKELLYKGGFSSWSSYPEGVIIRKGDEWIFYNQSKRKNGVETFPPEYIEALSEVFKGEKLDLTAMPKEEELTDEYFDKMYPVKQRAEDTTRGLTSYRPNWWNESSNKEITGPDKETWGQAFERSMRAEAEQFKESVIFTESIQKPKYKDGKQQYGTIEGTEPDKDPLLPIIQKVFGKKANRFNLTWDQITNELLPKVKEKIKDEFAGRCATIPDFEVILTPAIVSNLQTTLNHPENSQTNTSEWTSTILLKQDGTDSGYRLLVGDSERGGAGSVGDDPRESRWGDRGFRLSVVFGK</sequence>